<dbReference type="GO" id="GO:0050380">
    <property type="term" value="F:undecaprenyl-diphosphatase activity"/>
    <property type="evidence" value="ECO:0007669"/>
    <property type="project" value="UniProtKB-EC"/>
</dbReference>
<evidence type="ECO:0000313" key="13">
    <source>
        <dbReference type="EMBL" id="CAB4541281.1"/>
    </source>
</evidence>
<evidence type="ECO:0000256" key="2">
    <source>
        <dbReference type="ARBA" id="ARBA00010621"/>
    </source>
</evidence>
<evidence type="ECO:0000256" key="1">
    <source>
        <dbReference type="ARBA" id="ARBA00004651"/>
    </source>
</evidence>
<dbReference type="InterPro" id="IPR003824">
    <property type="entry name" value="UppP"/>
</dbReference>
<keyword evidence="7" id="KW-0378">Hydrolase</keyword>
<dbReference type="GO" id="GO:0005886">
    <property type="term" value="C:plasma membrane"/>
    <property type="evidence" value="ECO:0007669"/>
    <property type="project" value="UniProtKB-SubCell"/>
</dbReference>
<evidence type="ECO:0000256" key="7">
    <source>
        <dbReference type="ARBA" id="ARBA00022801"/>
    </source>
</evidence>
<feature type="transmembrane region" description="Helical" evidence="12">
    <location>
        <begin position="29"/>
        <end position="49"/>
    </location>
</feature>
<dbReference type="AlphaFoldDB" id="A0A6J6BQC5"/>
<evidence type="ECO:0000256" key="6">
    <source>
        <dbReference type="ARBA" id="ARBA00022692"/>
    </source>
</evidence>
<organism evidence="13">
    <name type="scientific">freshwater metagenome</name>
    <dbReference type="NCBI Taxonomy" id="449393"/>
    <lineage>
        <taxon>unclassified sequences</taxon>
        <taxon>metagenomes</taxon>
        <taxon>ecological metagenomes</taxon>
    </lineage>
</organism>
<keyword evidence="5" id="KW-1003">Cell membrane</keyword>
<reference evidence="13" key="1">
    <citation type="submission" date="2020-05" db="EMBL/GenBank/DDBJ databases">
        <authorList>
            <person name="Chiriac C."/>
            <person name="Salcher M."/>
            <person name="Ghai R."/>
            <person name="Kavagutti S V."/>
        </authorList>
    </citation>
    <scope>NUCLEOTIDE SEQUENCE</scope>
</reference>
<name>A0A6J6BQC5_9ZZZZ</name>
<evidence type="ECO:0000256" key="8">
    <source>
        <dbReference type="ARBA" id="ARBA00022989"/>
    </source>
</evidence>
<evidence type="ECO:0000256" key="4">
    <source>
        <dbReference type="ARBA" id="ARBA00021581"/>
    </source>
</evidence>
<keyword evidence="6 12" id="KW-0812">Transmembrane</keyword>
<evidence type="ECO:0000256" key="11">
    <source>
        <dbReference type="ARBA" id="ARBA00047594"/>
    </source>
</evidence>
<feature type="transmembrane region" description="Helical" evidence="12">
    <location>
        <begin position="6"/>
        <end position="22"/>
    </location>
</feature>
<gene>
    <name evidence="13" type="ORF">UFOPK1446_00419</name>
</gene>
<evidence type="ECO:0000256" key="5">
    <source>
        <dbReference type="ARBA" id="ARBA00022475"/>
    </source>
</evidence>
<evidence type="ECO:0000256" key="12">
    <source>
        <dbReference type="SAM" id="Phobius"/>
    </source>
</evidence>
<keyword evidence="8 12" id="KW-1133">Transmembrane helix</keyword>
<evidence type="ECO:0000256" key="9">
    <source>
        <dbReference type="ARBA" id="ARBA00023136"/>
    </source>
</evidence>
<comment type="similarity">
    <text evidence="2">Belongs to the UppP family.</text>
</comment>
<dbReference type="EMBL" id="CAEZSO010000062">
    <property type="protein sequence ID" value="CAB4541281.1"/>
    <property type="molecule type" value="Genomic_DNA"/>
</dbReference>
<evidence type="ECO:0000256" key="3">
    <source>
        <dbReference type="ARBA" id="ARBA00012374"/>
    </source>
</evidence>
<dbReference type="EC" id="3.6.1.27" evidence="3"/>
<keyword evidence="9 12" id="KW-0472">Membrane</keyword>
<evidence type="ECO:0000256" key="10">
    <source>
        <dbReference type="ARBA" id="ARBA00032707"/>
    </source>
</evidence>
<protein>
    <recommendedName>
        <fullName evidence="4">Undecaprenyl-diphosphatase</fullName>
        <ecNumber evidence="3">3.6.1.27</ecNumber>
    </recommendedName>
    <alternativeName>
        <fullName evidence="10">Undecaprenyl pyrophosphate phosphatase</fullName>
    </alternativeName>
</protein>
<dbReference type="Pfam" id="PF02673">
    <property type="entry name" value="BacA"/>
    <property type="match status" value="1"/>
</dbReference>
<comment type="subcellular location">
    <subcellularLocation>
        <location evidence="1">Cell membrane</location>
        <topology evidence="1">Multi-pass membrane protein</topology>
    </subcellularLocation>
</comment>
<comment type="catalytic activity">
    <reaction evidence="11">
        <text>di-trans,octa-cis-undecaprenyl diphosphate + H2O = di-trans,octa-cis-undecaprenyl phosphate + phosphate + H(+)</text>
        <dbReference type="Rhea" id="RHEA:28094"/>
        <dbReference type="ChEBI" id="CHEBI:15377"/>
        <dbReference type="ChEBI" id="CHEBI:15378"/>
        <dbReference type="ChEBI" id="CHEBI:43474"/>
        <dbReference type="ChEBI" id="CHEBI:58405"/>
        <dbReference type="ChEBI" id="CHEBI:60392"/>
        <dbReference type="EC" id="3.6.1.27"/>
    </reaction>
</comment>
<proteinExistence type="inferred from homology"/>
<accession>A0A6J6BQC5</accession>
<sequence length="55" mass="5961">MATLVAFVVGYVTIGWLLKYLRTRSYLPFVVYRVALGSLVLILLATGVLDSAVSA</sequence>